<evidence type="ECO:0000313" key="5">
    <source>
        <dbReference type="Proteomes" id="UP000823388"/>
    </source>
</evidence>
<feature type="domain" description="F-box" evidence="2">
    <location>
        <begin position="98"/>
        <end position="140"/>
    </location>
</feature>
<dbReference type="InterPro" id="IPR056594">
    <property type="entry name" value="AT5G49610-like_b-prop"/>
</dbReference>
<feature type="compositionally biased region" description="Low complexity" evidence="1">
    <location>
        <begin position="71"/>
        <end position="92"/>
    </location>
</feature>
<dbReference type="Pfam" id="PF23635">
    <property type="entry name" value="Beta-prop_AT5G49610-like"/>
    <property type="match status" value="1"/>
</dbReference>
<evidence type="ECO:0000259" key="2">
    <source>
        <dbReference type="Pfam" id="PF00646"/>
    </source>
</evidence>
<evidence type="ECO:0000259" key="3">
    <source>
        <dbReference type="Pfam" id="PF23635"/>
    </source>
</evidence>
<dbReference type="InterPro" id="IPR036047">
    <property type="entry name" value="F-box-like_dom_sf"/>
</dbReference>
<dbReference type="Proteomes" id="UP000823388">
    <property type="component" value="Chromosome 6N"/>
</dbReference>
<reference evidence="4" key="1">
    <citation type="submission" date="2020-05" db="EMBL/GenBank/DDBJ databases">
        <title>WGS assembly of Panicum virgatum.</title>
        <authorList>
            <person name="Lovell J.T."/>
            <person name="Jenkins J."/>
            <person name="Shu S."/>
            <person name="Juenger T.E."/>
            <person name="Schmutz J."/>
        </authorList>
    </citation>
    <scope>NUCLEOTIDE SEQUENCE</scope>
    <source>
        <strain evidence="4">AP13</strain>
    </source>
</reference>
<evidence type="ECO:0000256" key="1">
    <source>
        <dbReference type="SAM" id="MobiDB-lite"/>
    </source>
</evidence>
<dbReference type="SUPFAM" id="SSF81383">
    <property type="entry name" value="F-box domain"/>
    <property type="match status" value="1"/>
</dbReference>
<name>A0A8T0QUT8_PANVG</name>
<feature type="region of interest" description="Disordered" evidence="1">
    <location>
        <begin position="1"/>
        <end position="98"/>
    </location>
</feature>
<organism evidence="4 5">
    <name type="scientific">Panicum virgatum</name>
    <name type="common">Blackwell switchgrass</name>
    <dbReference type="NCBI Taxonomy" id="38727"/>
    <lineage>
        <taxon>Eukaryota</taxon>
        <taxon>Viridiplantae</taxon>
        <taxon>Streptophyta</taxon>
        <taxon>Embryophyta</taxon>
        <taxon>Tracheophyta</taxon>
        <taxon>Spermatophyta</taxon>
        <taxon>Magnoliopsida</taxon>
        <taxon>Liliopsida</taxon>
        <taxon>Poales</taxon>
        <taxon>Poaceae</taxon>
        <taxon>PACMAD clade</taxon>
        <taxon>Panicoideae</taxon>
        <taxon>Panicodae</taxon>
        <taxon>Paniceae</taxon>
        <taxon>Panicinae</taxon>
        <taxon>Panicum</taxon>
        <taxon>Panicum sect. Hiantes</taxon>
    </lineage>
</organism>
<feature type="domain" description="F-box protein AT5G49610-like beta-propeller" evidence="3">
    <location>
        <begin position="193"/>
        <end position="448"/>
    </location>
</feature>
<accession>A0A8T0QUT8</accession>
<dbReference type="Gene3D" id="1.20.1280.50">
    <property type="match status" value="1"/>
</dbReference>
<feature type="compositionally biased region" description="Polar residues" evidence="1">
    <location>
        <begin position="10"/>
        <end position="31"/>
    </location>
</feature>
<gene>
    <name evidence="4" type="ORF">PVAP13_6NG056700</name>
</gene>
<dbReference type="EMBL" id="CM029048">
    <property type="protein sequence ID" value="KAG2576713.1"/>
    <property type="molecule type" value="Genomic_DNA"/>
</dbReference>
<protein>
    <recommendedName>
        <fullName evidence="6">F-box domain-containing protein</fullName>
    </recommendedName>
</protein>
<dbReference type="InterPro" id="IPR001810">
    <property type="entry name" value="F-box_dom"/>
</dbReference>
<proteinExistence type="predicted"/>
<dbReference type="AlphaFoldDB" id="A0A8T0QUT8"/>
<dbReference type="Pfam" id="PF00646">
    <property type="entry name" value="F-box"/>
    <property type="match status" value="1"/>
</dbReference>
<comment type="caution">
    <text evidence="4">The sequence shown here is derived from an EMBL/GenBank/DDBJ whole genome shotgun (WGS) entry which is preliminary data.</text>
</comment>
<feature type="compositionally biased region" description="Polar residues" evidence="1">
    <location>
        <begin position="52"/>
        <end position="70"/>
    </location>
</feature>
<dbReference type="PANTHER" id="PTHR32133">
    <property type="entry name" value="OS07G0120400 PROTEIN"/>
    <property type="match status" value="1"/>
</dbReference>
<keyword evidence="5" id="KW-1185">Reference proteome</keyword>
<dbReference type="PANTHER" id="PTHR32133:SF134">
    <property type="entry name" value="OS05G0320100 PROTEIN"/>
    <property type="match status" value="1"/>
</dbReference>
<evidence type="ECO:0008006" key="6">
    <source>
        <dbReference type="Google" id="ProtNLM"/>
    </source>
</evidence>
<evidence type="ECO:0000313" key="4">
    <source>
        <dbReference type="EMBL" id="KAG2576713.1"/>
    </source>
</evidence>
<sequence length="450" mass="48974">MATCRPAMPSFSTSCPPSTAEQARATSSQHLLSFLPRRATWPAASEGRRPSSSETVATGNSSHLRQAVQMSESEAPAPAPTPTSAALAAAAPPASPSLPDDEDILRMILLRLPPLPSSLPRASLVSKLWRRVVSDPGFRRRFRAHHKTPPLLGFFFHNFNLQRSWHVFTPTLAASDRIPPARFACPSKGSLLGCRHGLALLEAGSTAVVWDPITGRRSSVDFPPELTLNRNVTVYHGAVLGDPAGSGGFRFRLIMVSYRVFQGTLRASIYDSDSGNWGQIISTAAFSDCFKPGVLVGSKLYWLIRHRSGGFLELDVDRRSLAVIRLSEDIPVPEGAHVQALRTRDGGLGVAVVAKRRMQLWGSTAISGDVVRAVLQKTVDLEQLLSLPLPSTNAHESSVVGYDEDTNTIFVWTSVGVFMIQLESMEFTKVSEDTCIRGYYPFASFYTPGS</sequence>